<accession>A0A2G9U6W0</accession>
<keyword evidence="2" id="KW-0677">Repeat</keyword>
<dbReference type="EMBL" id="KZ348627">
    <property type="protein sequence ID" value="PIO65918.1"/>
    <property type="molecule type" value="Genomic_DNA"/>
</dbReference>
<protein>
    <submittedName>
        <fullName evidence="3">Kelch repeat protein</fullName>
    </submittedName>
</protein>
<organism evidence="3 4">
    <name type="scientific">Teladorsagia circumcincta</name>
    <name type="common">Brown stomach worm</name>
    <name type="synonym">Ostertagia circumcincta</name>
    <dbReference type="NCBI Taxonomy" id="45464"/>
    <lineage>
        <taxon>Eukaryota</taxon>
        <taxon>Metazoa</taxon>
        <taxon>Ecdysozoa</taxon>
        <taxon>Nematoda</taxon>
        <taxon>Chromadorea</taxon>
        <taxon>Rhabditida</taxon>
        <taxon>Rhabditina</taxon>
        <taxon>Rhabditomorpha</taxon>
        <taxon>Strongyloidea</taxon>
        <taxon>Trichostrongylidae</taxon>
        <taxon>Teladorsagia</taxon>
    </lineage>
</organism>
<dbReference type="OrthoDB" id="7676067at2759"/>
<evidence type="ECO:0000256" key="1">
    <source>
        <dbReference type="ARBA" id="ARBA00022441"/>
    </source>
</evidence>
<reference evidence="3 4" key="1">
    <citation type="submission" date="2015-09" db="EMBL/GenBank/DDBJ databases">
        <title>Draft genome of the parasitic nematode Teladorsagia circumcincta isolate WARC Sus (inbred).</title>
        <authorList>
            <person name="Mitreva M."/>
        </authorList>
    </citation>
    <scope>NUCLEOTIDE SEQUENCE [LARGE SCALE GENOMIC DNA]</scope>
    <source>
        <strain evidence="3 4">S</strain>
    </source>
</reference>
<keyword evidence="4" id="KW-1185">Reference proteome</keyword>
<dbReference type="AlphaFoldDB" id="A0A2G9U6W0"/>
<dbReference type="PANTHER" id="PTHR46428">
    <property type="entry name" value="KELCH DOMAIN-CONTAINING PROTEIN 10"/>
    <property type="match status" value="1"/>
</dbReference>
<dbReference type="Proteomes" id="UP000230423">
    <property type="component" value="Unassembled WGS sequence"/>
</dbReference>
<sequence>MEGRYRLEAVLHDDLIFLFGGGRPDYVTELRTITVFDTKKKVFVDLPTLPDESIGSANWEDGYPKGRRWEGCLLVWGGVRDIYSSHRTNIGQYCYLEPPSLKTLAALSLRPYISYKTVEEANNLRFSCVMEVVRGICSDQSLKCPSPAISEASTD</sequence>
<gene>
    <name evidence="3" type="ORF">TELCIR_12386</name>
</gene>
<dbReference type="PANTHER" id="PTHR46428:SF1">
    <property type="entry name" value="KELCH DOMAIN-CONTAINING PROTEIN 10"/>
    <property type="match status" value="1"/>
</dbReference>
<name>A0A2G9U6W0_TELCI</name>
<dbReference type="SUPFAM" id="SSF117281">
    <property type="entry name" value="Kelch motif"/>
    <property type="match status" value="1"/>
</dbReference>
<evidence type="ECO:0000313" key="4">
    <source>
        <dbReference type="Proteomes" id="UP000230423"/>
    </source>
</evidence>
<keyword evidence="1" id="KW-0880">Kelch repeat</keyword>
<evidence type="ECO:0000256" key="2">
    <source>
        <dbReference type="ARBA" id="ARBA00022737"/>
    </source>
</evidence>
<proteinExistence type="predicted"/>
<dbReference type="GO" id="GO:0032874">
    <property type="term" value="P:positive regulation of stress-activated MAPK cascade"/>
    <property type="evidence" value="ECO:0007669"/>
    <property type="project" value="TreeGrafter"/>
</dbReference>
<dbReference type="InterPro" id="IPR052125">
    <property type="entry name" value="KLHDC10"/>
</dbReference>
<dbReference type="InterPro" id="IPR015915">
    <property type="entry name" value="Kelch-typ_b-propeller"/>
</dbReference>
<dbReference type="Gene3D" id="2.120.10.80">
    <property type="entry name" value="Kelch-type beta propeller"/>
    <property type="match status" value="1"/>
</dbReference>
<evidence type="ECO:0000313" key="3">
    <source>
        <dbReference type="EMBL" id="PIO65918.1"/>
    </source>
</evidence>